<reference evidence="3" key="1">
    <citation type="submission" date="2012-12" db="EMBL/GenBank/DDBJ databases">
        <title>Genome Sequence of Photobacterium leiognathi lrivu.4.1.</title>
        <authorList>
            <person name="Urbanczyk H."/>
            <person name="Ogura Y."/>
            <person name="Hayashi T."/>
            <person name="Dunlap P.V."/>
        </authorList>
    </citation>
    <scope>NUCLEOTIDE SEQUENCE [LARGE SCALE GENOMIC DNA]</scope>
    <source>
        <strain evidence="3">lrivu.4.1</strain>
    </source>
</reference>
<proteinExistence type="predicted"/>
<evidence type="ECO:0000256" key="1">
    <source>
        <dbReference type="SAM" id="Coils"/>
    </source>
</evidence>
<evidence type="ECO:0000313" key="3">
    <source>
        <dbReference type="Proteomes" id="UP000030675"/>
    </source>
</evidence>
<feature type="coiled-coil region" evidence="1">
    <location>
        <begin position="67"/>
        <end position="94"/>
    </location>
</feature>
<sequence length="176" mass="20055">MKKELNDKLQSEKEQRVKDARRNIFNSIIIASSAIYTSILQEQREQSVEIILEKQVSSSSKEFKKVALEAEYNISQLLKDLNEKEEALSKLSLTIPANEQSLMRDVPALSVKLVDLESDLKKFESLNLDIKMAAIEESIEGSPQSVLSIPLIKNDLENYKLLSDKEFLRIEKVLSD</sequence>
<dbReference type="RefSeq" id="WP_023932692.1">
    <property type="nucleotide sequence ID" value="NZ_DF196819.1"/>
</dbReference>
<evidence type="ECO:0000313" key="2">
    <source>
        <dbReference type="EMBL" id="GAD30104.1"/>
    </source>
</evidence>
<dbReference type="AlphaFoldDB" id="A0A0U1P6V3"/>
<dbReference type="HOGENOM" id="CLU_1523776_0_0_6"/>
<gene>
    <name evidence="2" type="ORF">PLEI_1759</name>
</gene>
<dbReference type="Proteomes" id="UP000030675">
    <property type="component" value="Unassembled WGS sequence"/>
</dbReference>
<keyword evidence="1" id="KW-0175">Coiled coil</keyword>
<name>A0A0U1P6V3_PHOLE</name>
<dbReference type="EMBL" id="DF196819">
    <property type="protein sequence ID" value="GAD30104.1"/>
    <property type="molecule type" value="Genomic_DNA"/>
</dbReference>
<protein>
    <submittedName>
        <fullName evidence="2">Uncharacterized protein</fullName>
    </submittedName>
</protein>
<organism evidence="2 3">
    <name type="scientific">Photobacterium leiognathi lrivu.4.1</name>
    <dbReference type="NCBI Taxonomy" id="1248232"/>
    <lineage>
        <taxon>Bacteria</taxon>
        <taxon>Pseudomonadati</taxon>
        <taxon>Pseudomonadota</taxon>
        <taxon>Gammaproteobacteria</taxon>
        <taxon>Vibrionales</taxon>
        <taxon>Vibrionaceae</taxon>
        <taxon>Photobacterium</taxon>
    </lineage>
</organism>
<accession>A0A0U1P6V3</accession>